<comment type="caution">
    <text evidence="1">The sequence shown here is derived from an EMBL/GenBank/DDBJ whole genome shotgun (WGS) entry which is preliminary data.</text>
</comment>
<keyword evidence="2" id="KW-1185">Reference proteome</keyword>
<accession>A0A1R3I2D3</accession>
<gene>
    <name evidence="1" type="ORF">COLO4_25463</name>
</gene>
<dbReference type="AlphaFoldDB" id="A0A1R3I2D3"/>
<name>A0A1R3I2D3_9ROSI</name>
<protein>
    <submittedName>
        <fullName evidence="1">Uncharacterized protein</fullName>
    </submittedName>
</protein>
<dbReference type="Proteomes" id="UP000187203">
    <property type="component" value="Unassembled WGS sequence"/>
</dbReference>
<sequence>MRASECEDPGNESEKRPNEGECGMVVVVERLCSVIVKDV</sequence>
<evidence type="ECO:0000313" key="2">
    <source>
        <dbReference type="Proteomes" id="UP000187203"/>
    </source>
</evidence>
<proteinExistence type="predicted"/>
<dbReference type="EMBL" id="AWUE01019053">
    <property type="protein sequence ID" value="OMO76747.1"/>
    <property type="molecule type" value="Genomic_DNA"/>
</dbReference>
<reference evidence="2" key="1">
    <citation type="submission" date="2013-09" db="EMBL/GenBank/DDBJ databases">
        <title>Corchorus olitorius genome sequencing.</title>
        <authorList>
            <person name="Alam M."/>
            <person name="Haque M.S."/>
            <person name="Islam M.S."/>
            <person name="Emdad E.M."/>
            <person name="Islam M.M."/>
            <person name="Ahmed B."/>
            <person name="Halim A."/>
            <person name="Hossen Q.M.M."/>
            <person name="Hossain M.Z."/>
            <person name="Ahmed R."/>
            <person name="Khan M.M."/>
            <person name="Islam R."/>
            <person name="Rashid M.M."/>
            <person name="Khan S.A."/>
            <person name="Rahman M.S."/>
            <person name="Alam M."/>
            <person name="Yahiya A.S."/>
            <person name="Khan M.S."/>
            <person name="Azam M.S."/>
            <person name="Haque T."/>
            <person name="Lashkar M.Z.H."/>
            <person name="Akhand A.I."/>
            <person name="Morshed G."/>
            <person name="Roy S."/>
            <person name="Uddin K.S."/>
            <person name="Rabeya T."/>
            <person name="Hossain A.S."/>
            <person name="Chowdhury A."/>
            <person name="Snigdha A.R."/>
            <person name="Mortoza M.S."/>
            <person name="Matin S.A."/>
            <person name="Hoque S.M.E."/>
            <person name="Islam M.K."/>
            <person name="Roy D.K."/>
            <person name="Haider R."/>
            <person name="Moosa M.M."/>
            <person name="Elias S.M."/>
            <person name="Hasan A.M."/>
            <person name="Jahan S."/>
            <person name="Shafiuddin M."/>
            <person name="Mahmood N."/>
            <person name="Shommy N.S."/>
        </authorList>
    </citation>
    <scope>NUCLEOTIDE SEQUENCE [LARGE SCALE GENOMIC DNA]</scope>
    <source>
        <strain evidence="2">cv. O-4</strain>
    </source>
</reference>
<organism evidence="1 2">
    <name type="scientific">Corchorus olitorius</name>
    <dbReference type="NCBI Taxonomy" id="93759"/>
    <lineage>
        <taxon>Eukaryota</taxon>
        <taxon>Viridiplantae</taxon>
        <taxon>Streptophyta</taxon>
        <taxon>Embryophyta</taxon>
        <taxon>Tracheophyta</taxon>
        <taxon>Spermatophyta</taxon>
        <taxon>Magnoliopsida</taxon>
        <taxon>eudicotyledons</taxon>
        <taxon>Gunneridae</taxon>
        <taxon>Pentapetalae</taxon>
        <taxon>rosids</taxon>
        <taxon>malvids</taxon>
        <taxon>Malvales</taxon>
        <taxon>Malvaceae</taxon>
        <taxon>Grewioideae</taxon>
        <taxon>Apeibeae</taxon>
        <taxon>Corchorus</taxon>
    </lineage>
</organism>
<evidence type="ECO:0000313" key="1">
    <source>
        <dbReference type="EMBL" id="OMO76747.1"/>
    </source>
</evidence>